<evidence type="ECO:0000313" key="5">
    <source>
        <dbReference type="Proteomes" id="UP001374893"/>
    </source>
</evidence>
<comment type="pathway">
    <text evidence="1">Cofactor biosynthesis; thiamine diphosphate biosynthesis.</text>
</comment>
<dbReference type="EMBL" id="AP024702">
    <property type="protein sequence ID" value="BCX49439.1"/>
    <property type="molecule type" value="Genomic_DNA"/>
</dbReference>
<feature type="domain" description="Pyridoxamine kinase/Phosphomethylpyrimidine kinase" evidence="3">
    <location>
        <begin position="3"/>
        <end position="186"/>
    </location>
</feature>
<organism evidence="4 5">
    <name type="scientific">Haloferula helveola</name>
    <dbReference type="NCBI Taxonomy" id="490095"/>
    <lineage>
        <taxon>Bacteria</taxon>
        <taxon>Pseudomonadati</taxon>
        <taxon>Verrucomicrobiota</taxon>
        <taxon>Verrucomicrobiia</taxon>
        <taxon>Verrucomicrobiales</taxon>
        <taxon>Verrucomicrobiaceae</taxon>
        <taxon>Haloferula</taxon>
    </lineage>
</organism>
<dbReference type="Proteomes" id="UP001374893">
    <property type="component" value="Chromosome"/>
</dbReference>
<evidence type="ECO:0000256" key="1">
    <source>
        <dbReference type="ARBA" id="ARBA00004948"/>
    </source>
</evidence>
<keyword evidence="4" id="KW-0418">Kinase</keyword>
<dbReference type="GO" id="GO:0016301">
    <property type="term" value="F:kinase activity"/>
    <property type="evidence" value="ECO:0007669"/>
    <property type="project" value="UniProtKB-KW"/>
</dbReference>
<accession>A0ABM7RGT0</accession>
<proteinExistence type="predicted"/>
<dbReference type="InterPro" id="IPR013749">
    <property type="entry name" value="PM/HMP-P_kinase-1"/>
</dbReference>
<dbReference type="PANTHER" id="PTHR20858">
    <property type="entry name" value="PHOSPHOMETHYLPYRIMIDINE KINASE"/>
    <property type="match status" value="1"/>
</dbReference>
<keyword evidence="4" id="KW-0808">Transferase</keyword>
<protein>
    <recommendedName>
        <fullName evidence="2">hydroxymethylpyrimidine kinase</fullName>
        <ecNumber evidence="2">2.7.1.49</ecNumber>
    </recommendedName>
</protein>
<dbReference type="PANTHER" id="PTHR20858:SF17">
    <property type="entry name" value="HYDROXYMETHYLPYRIMIDINE_PHOSPHOMETHYLPYRIMIDINE KINASE THI20-RELATED"/>
    <property type="match status" value="1"/>
</dbReference>
<keyword evidence="5" id="KW-1185">Reference proteome</keyword>
<gene>
    <name evidence="4" type="ORF">HAHE_33470</name>
</gene>
<dbReference type="InterPro" id="IPR029056">
    <property type="entry name" value="Ribokinase-like"/>
</dbReference>
<sequence>MLDRYPVAAIKTGMLFSKPHVVAVSEILARYPDIPLVVDPVMIASTGDPLLEKDAIAAYRDRLLPRASLITPNLDEASVLCRESLQSEEDIERGARMLSETFGTDVLLKGGHLPGTECADFLLAQGSGSWFRSPRLETAAGHGTGCTLSAAVTAGFAQGMDAAEAVARAKRFLDQTLSEALEFGQIAMLNQGTTFPKA</sequence>
<dbReference type="Gene3D" id="3.40.1190.20">
    <property type="match status" value="1"/>
</dbReference>
<dbReference type="SUPFAM" id="SSF53613">
    <property type="entry name" value="Ribokinase-like"/>
    <property type="match status" value="1"/>
</dbReference>
<dbReference type="InterPro" id="IPR004399">
    <property type="entry name" value="HMP/HMP-P_kinase_dom"/>
</dbReference>
<dbReference type="CDD" id="cd01169">
    <property type="entry name" value="HMPP_kinase"/>
    <property type="match status" value="1"/>
</dbReference>
<dbReference type="EC" id="2.7.1.49" evidence="2"/>
<dbReference type="Pfam" id="PF08543">
    <property type="entry name" value="Phos_pyr_kin"/>
    <property type="match status" value="1"/>
</dbReference>
<evidence type="ECO:0000259" key="3">
    <source>
        <dbReference type="Pfam" id="PF08543"/>
    </source>
</evidence>
<evidence type="ECO:0000313" key="4">
    <source>
        <dbReference type="EMBL" id="BCX49439.1"/>
    </source>
</evidence>
<reference evidence="4 5" key="1">
    <citation type="submission" date="2021-06" db="EMBL/GenBank/DDBJ databases">
        <title>Complete genome of Haloferula helveola possessing various polysaccharide degrading enzymes.</title>
        <authorList>
            <person name="Takami H."/>
            <person name="Huang C."/>
            <person name="Hamasaki K."/>
        </authorList>
    </citation>
    <scope>NUCLEOTIDE SEQUENCE [LARGE SCALE GENOMIC DNA]</scope>
    <source>
        <strain evidence="4 5">CN-1</strain>
    </source>
</reference>
<evidence type="ECO:0000256" key="2">
    <source>
        <dbReference type="ARBA" id="ARBA00012135"/>
    </source>
</evidence>
<name>A0ABM7RGT0_9BACT</name>